<protein>
    <recommendedName>
        <fullName evidence="7">Chaperone SurA</fullName>
    </recommendedName>
    <alternativeName>
        <fullName evidence="7">Peptidyl-prolyl cis-trans isomerase SurA</fullName>
        <shortName evidence="7">PPIase SurA</shortName>
        <ecNumber evidence="7">5.2.1.8</ecNumber>
    </alternativeName>
    <alternativeName>
        <fullName evidence="7">Rotamase SurA</fullName>
    </alternativeName>
</protein>
<evidence type="ECO:0000259" key="8">
    <source>
        <dbReference type="PROSITE" id="PS50198"/>
    </source>
</evidence>
<feature type="chain" id="PRO_5044942809" description="Chaperone SurA" evidence="7">
    <location>
        <begin position="22"/>
        <end position="425"/>
    </location>
</feature>
<dbReference type="PANTHER" id="PTHR47637:SF1">
    <property type="entry name" value="CHAPERONE SURA"/>
    <property type="match status" value="1"/>
</dbReference>
<comment type="caution">
    <text evidence="9">The sequence shown here is derived from an EMBL/GenBank/DDBJ whole genome shotgun (WGS) entry which is preliminary data.</text>
</comment>
<keyword evidence="2 7" id="KW-0677">Repeat</keyword>
<dbReference type="InterPro" id="IPR015391">
    <property type="entry name" value="SurA_N"/>
</dbReference>
<keyword evidence="6 7" id="KW-0413">Isomerase</keyword>
<comment type="function">
    <text evidence="7">Chaperone involved in the correct folding and assembly of outer membrane proteins. Recognizes specific patterns of aromatic residues and the orientation of their side chains, which are found more frequently in integral outer membrane proteins. May act in both early periplasmic and late outer membrane-associated steps of protein maturation.</text>
</comment>
<dbReference type="Proteomes" id="UP000778523">
    <property type="component" value="Unassembled WGS sequence"/>
</dbReference>
<feature type="signal peptide" evidence="7">
    <location>
        <begin position="1"/>
        <end position="21"/>
    </location>
</feature>
<dbReference type="EMBL" id="JABCSC020000001">
    <property type="protein sequence ID" value="NSL54021.1"/>
    <property type="molecule type" value="Genomic_DNA"/>
</dbReference>
<keyword evidence="5 7" id="KW-0143">Chaperone</keyword>
<dbReference type="SUPFAM" id="SSF109998">
    <property type="entry name" value="Triger factor/SurA peptide-binding domain-like"/>
    <property type="match status" value="1"/>
</dbReference>
<sequence precursor="true">MKKSMFRAALALVLLPLCVQAAELDRVVAVVNDEVVLASELRARIQQVERQLAGQGTPKPAASQLRSQVLDRIVMERLQLQMAKQRGLSVDDATLDRSLQRIAEQNKIAPAELSKAVTKEGLDWQQFRENIRNEIVMARLREREVDATITVTDAEVAAVLQAMAQEAKGQEYQLTHILLRAPEAATPEQWMALGKKAEEVMRQIRAGEDFRKLAATYSNAQDAMQGGLIDWRSIESLPPLFADRMAEMQKGDVSKILRSPVGLHIFKLLDVRAKAEAKVEVEQTHARHILIRTTDVVGEAQAIHRLEDLAERIRNGTDFAEMAKVHSSDLTSAKGGDLGWLNAGETVPEFERAMNALKPGELSGVVASPFGWHLIQVLERRKMDVTADQRKFAARQAVRERKIGDAAEEWLRQVRDTAYVEIKPE</sequence>
<evidence type="ECO:0000256" key="4">
    <source>
        <dbReference type="ARBA" id="ARBA00023110"/>
    </source>
</evidence>
<dbReference type="HAMAP" id="MF_01183">
    <property type="entry name" value="Chaperone_SurA"/>
    <property type="match status" value="1"/>
</dbReference>
<gene>
    <name evidence="7" type="primary">surA</name>
    <name evidence="9" type="ORF">HJ583_003190</name>
</gene>
<keyword evidence="1 7" id="KW-0732">Signal</keyword>
<evidence type="ECO:0000256" key="2">
    <source>
        <dbReference type="ARBA" id="ARBA00022737"/>
    </source>
</evidence>
<dbReference type="EC" id="5.2.1.8" evidence="7"/>
<dbReference type="PROSITE" id="PS50198">
    <property type="entry name" value="PPIC_PPIASE_2"/>
    <property type="match status" value="2"/>
</dbReference>
<comment type="domain">
    <text evidence="7">The PPIase activity resides only in the second parvulin domain. The N-terminal region and the C-terminal tail are necessary and sufficient for the chaperone activity of SurA. The PPIase activity is dispensable for SurA to function as a chaperone. The N-terminal region and the C-terminal tail are also required for porin recognition.</text>
</comment>
<dbReference type="Gene3D" id="3.10.50.40">
    <property type="match status" value="2"/>
</dbReference>
<reference evidence="9 10" key="1">
    <citation type="submission" date="2020-06" db="EMBL/GenBank/DDBJ databases">
        <title>Draft genome of Uliginosibacterium sp. IMCC34675.</title>
        <authorList>
            <person name="Song J."/>
        </authorList>
    </citation>
    <scope>NUCLEOTIDE SEQUENCE [LARGE SCALE GENOMIC DNA]</scope>
    <source>
        <strain evidence="9 10">IMCC34675</strain>
    </source>
</reference>
<dbReference type="InterPro" id="IPR023034">
    <property type="entry name" value="PPIase_SurA"/>
</dbReference>
<keyword evidence="3 7" id="KW-0574">Periplasm</keyword>
<evidence type="ECO:0000313" key="10">
    <source>
        <dbReference type="Proteomes" id="UP000778523"/>
    </source>
</evidence>
<dbReference type="InterPro" id="IPR000297">
    <property type="entry name" value="PPIase_PpiC"/>
</dbReference>
<proteinExistence type="inferred from homology"/>
<keyword evidence="4 7" id="KW-0697">Rotamase</keyword>
<keyword evidence="10" id="KW-1185">Reference proteome</keyword>
<comment type="subcellular location">
    <subcellularLocation>
        <location evidence="7">Periplasm</location>
    </subcellularLocation>
    <text evidence="7">Is capable of associating with the outer membrane.</text>
</comment>
<dbReference type="RefSeq" id="WP_170020421.1">
    <property type="nucleotide sequence ID" value="NZ_JABCSC020000001.1"/>
</dbReference>
<dbReference type="GO" id="GO:0016853">
    <property type="term" value="F:isomerase activity"/>
    <property type="evidence" value="ECO:0007669"/>
    <property type="project" value="UniProtKB-KW"/>
</dbReference>
<evidence type="ECO:0000256" key="3">
    <source>
        <dbReference type="ARBA" id="ARBA00022764"/>
    </source>
</evidence>
<feature type="domain" description="PpiC" evidence="8">
    <location>
        <begin position="281"/>
        <end position="379"/>
    </location>
</feature>
<comment type="catalytic activity">
    <reaction evidence="7">
        <text>[protein]-peptidylproline (omega=180) = [protein]-peptidylproline (omega=0)</text>
        <dbReference type="Rhea" id="RHEA:16237"/>
        <dbReference type="Rhea" id="RHEA-COMP:10747"/>
        <dbReference type="Rhea" id="RHEA-COMP:10748"/>
        <dbReference type="ChEBI" id="CHEBI:83833"/>
        <dbReference type="ChEBI" id="CHEBI:83834"/>
        <dbReference type="EC" id="5.2.1.8"/>
    </reaction>
</comment>
<evidence type="ECO:0000256" key="5">
    <source>
        <dbReference type="ARBA" id="ARBA00023186"/>
    </source>
</evidence>
<dbReference type="Pfam" id="PF09312">
    <property type="entry name" value="SurA_N"/>
    <property type="match status" value="1"/>
</dbReference>
<dbReference type="InterPro" id="IPR050280">
    <property type="entry name" value="OMP_Chaperone_SurA"/>
</dbReference>
<dbReference type="InterPro" id="IPR046357">
    <property type="entry name" value="PPIase_dom_sf"/>
</dbReference>
<feature type="domain" description="PpiC" evidence="8">
    <location>
        <begin position="169"/>
        <end position="270"/>
    </location>
</feature>
<dbReference type="Gene3D" id="1.10.4030.10">
    <property type="entry name" value="Porin chaperone SurA, peptide-binding domain"/>
    <property type="match status" value="1"/>
</dbReference>
<evidence type="ECO:0000256" key="6">
    <source>
        <dbReference type="ARBA" id="ARBA00023235"/>
    </source>
</evidence>
<name>A0ABX2ICB0_9RHOO</name>
<dbReference type="Pfam" id="PF00639">
    <property type="entry name" value="Rotamase"/>
    <property type="match status" value="1"/>
</dbReference>
<evidence type="ECO:0000313" key="9">
    <source>
        <dbReference type="EMBL" id="NSL54021.1"/>
    </source>
</evidence>
<evidence type="ECO:0000256" key="1">
    <source>
        <dbReference type="ARBA" id="ARBA00022729"/>
    </source>
</evidence>
<evidence type="ECO:0000256" key="7">
    <source>
        <dbReference type="HAMAP-Rule" id="MF_01183"/>
    </source>
</evidence>
<dbReference type="PANTHER" id="PTHR47637">
    <property type="entry name" value="CHAPERONE SURA"/>
    <property type="match status" value="1"/>
</dbReference>
<accession>A0ABX2ICB0</accession>
<dbReference type="InterPro" id="IPR027304">
    <property type="entry name" value="Trigger_fact/SurA_dom_sf"/>
</dbReference>
<dbReference type="SUPFAM" id="SSF54534">
    <property type="entry name" value="FKBP-like"/>
    <property type="match status" value="2"/>
</dbReference>
<dbReference type="Pfam" id="PF13616">
    <property type="entry name" value="Rotamase_3"/>
    <property type="match status" value="1"/>
</dbReference>
<organism evidence="9 10">
    <name type="scientific">Uliginosibacterium aquaticum</name>
    <dbReference type="NCBI Taxonomy" id="2731212"/>
    <lineage>
        <taxon>Bacteria</taxon>
        <taxon>Pseudomonadati</taxon>
        <taxon>Pseudomonadota</taxon>
        <taxon>Betaproteobacteria</taxon>
        <taxon>Rhodocyclales</taxon>
        <taxon>Zoogloeaceae</taxon>
        <taxon>Uliginosibacterium</taxon>
    </lineage>
</organism>